<evidence type="ECO:0000256" key="3">
    <source>
        <dbReference type="PIRSR" id="PIRSR001112-1"/>
    </source>
</evidence>
<dbReference type="GO" id="GO:0004301">
    <property type="term" value="F:epoxide hydrolase activity"/>
    <property type="evidence" value="ECO:0007669"/>
    <property type="project" value="TreeGrafter"/>
</dbReference>
<dbReference type="InterPro" id="IPR010497">
    <property type="entry name" value="Epoxide_hydro_N"/>
</dbReference>
<protein>
    <submittedName>
        <fullName evidence="5">Epoxide hydrolase</fullName>
    </submittedName>
</protein>
<dbReference type="EMBL" id="MU853618">
    <property type="protein sequence ID" value="KAK4141059.1"/>
    <property type="molecule type" value="Genomic_DNA"/>
</dbReference>
<accession>A0AAN6UXX3</accession>
<feature type="domain" description="Epoxide hydrolase N-terminal" evidence="4">
    <location>
        <begin position="19"/>
        <end position="152"/>
    </location>
</feature>
<feature type="active site" description="Proton donor" evidence="3">
    <location>
        <position position="346"/>
    </location>
</feature>
<dbReference type="PANTHER" id="PTHR21661:SF39">
    <property type="entry name" value="HYDROLASE, PUTATIVE (AFU_ORTHOLOGUE AFUA_3G08960)-RELATED"/>
    <property type="match status" value="1"/>
</dbReference>
<evidence type="ECO:0000313" key="5">
    <source>
        <dbReference type="EMBL" id="KAK4141059.1"/>
    </source>
</evidence>
<dbReference type="InterPro" id="IPR000639">
    <property type="entry name" value="Epox_hydrolase-like"/>
</dbReference>
<dbReference type="RefSeq" id="XP_062634430.1">
    <property type="nucleotide sequence ID" value="XM_062781743.1"/>
</dbReference>
<evidence type="ECO:0000313" key="6">
    <source>
        <dbReference type="Proteomes" id="UP001302676"/>
    </source>
</evidence>
<dbReference type="Pfam" id="PF06441">
    <property type="entry name" value="EHN"/>
    <property type="match status" value="1"/>
</dbReference>
<dbReference type="GeneID" id="87818356"/>
<dbReference type="PANTHER" id="PTHR21661">
    <property type="entry name" value="EPOXIDE HYDROLASE 1-RELATED"/>
    <property type="match status" value="1"/>
</dbReference>
<evidence type="ECO:0000256" key="1">
    <source>
        <dbReference type="ARBA" id="ARBA00010088"/>
    </source>
</evidence>
<dbReference type="InterPro" id="IPR029058">
    <property type="entry name" value="AB_hydrolase_fold"/>
</dbReference>
<name>A0AAN6UXX3_9PEZI</name>
<dbReference type="InterPro" id="IPR016292">
    <property type="entry name" value="Epoxide_hydrolase"/>
</dbReference>
<feature type="active site" description="Nucleophile" evidence="3">
    <location>
        <position position="221"/>
    </location>
</feature>
<evidence type="ECO:0000259" key="4">
    <source>
        <dbReference type="Pfam" id="PF06441"/>
    </source>
</evidence>
<comment type="caution">
    <text evidence="5">The sequence shown here is derived from an EMBL/GenBank/DDBJ whole genome shotgun (WGS) entry which is preliminary data.</text>
</comment>
<dbReference type="Proteomes" id="UP001302676">
    <property type="component" value="Unassembled WGS sequence"/>
</dbReference>
<comment type="similarity">
    <text evidence="1">Belongs to the peptidase S33 family.</text>
</comment>
<gene>
    <name evidence="5" type="ORF">C8A04DRAFT_31378</name>
</gene>
<dbReference type="PIRSF" id="PIRSF001112">
    <property type="entry name" value="Epoxide_hydrolase"/>
    <property type="match status" value="1"/>
</dbReference>
<keyword evidence="2 5" id="KW-0378">Hydrolase</keyword>
<sequence>MSLHDFGTLPPGVSTPAPTPFTINIPKTQQERLANLINDAEIAAPSFYNTHTDATDVSTSVGVSRDWLVNAREVWAGRDSNNTSEGRYSWEEEQKKFNRYPQFTADVNVEHTTGEKTEKETFHLHFAALFSRSPTATPILLLHGWPGAWFEFAPALDRLAAQYTPETLPYHVVVPSLPDFGFSTREGVSERELSRELAAAALDGLMKGLGLGDGYVVQGGDLGAIIGPLVAAQSEGCKALHVNFSFLTPEQRESVAKFTVKPEEQALVARAAVWGGRGRAYATMHSTRPSTIALVLGTNPLAMLAWMGEKFQEWSDSRYPVPLNTVLSVVSYYWYTNSFGRAIWAYSPNGTIFPSVPSTKPFGYSSYPSEIMALPRSWAEKLFPTLVLYKQHDKGGHFAALEQPELFLQDLEEFIALI</sequence>
<evidence type="ECO:0000256" key="2">
    <source>
        <dbReference type="ARBA" id="ARBA00022801"/>
    </source>
</evidence>
<dbReference type="GO" id="GO:0097176">
    <property type="term" value="P:epoxide metabolic process"/>
    <property type="evidence" value="ECO:0007669"/>
    <property type="project" value="TreeGrafter"/>
</dbReference>
<dbReference type="PRINTS" id="PR00412">
    <property type="entry name" value="EPOXHYDRLASE"/>
</dbReference>
<reference evidence="5" key="2">
    <citation type="submission" date="2023-05" db="EMBL/GenBank/DDBJ databases">
        <authorList>
            <consortium name="Lawrence Berkeley National Laboratory"/>
            <person name="Steindorff A."/>
            <person name="Hensen N."/>
            <person name="Bonometti L."/>
            <person name="Westerberg I."/>
            <person name="Brannstrom I.O."/>
            <person name="Guillou S."/>
            <person name="Cros-Aarteil S."/>
            <person name="Calhoun S."/>
            <person name="Haridas S."/>
            <person name="Kuo A."/>
            <person name="Mondo S."/>
            <person name="Pangilinan J."/>
            <person name="Riley R."/>
            <person name="Labutti K."/>
            <person name="Andreopoulos B."/>
            <person name="Lipzen A."/>
            <person name="Chen C."/>
            <person name="Yanf M."/>
            <person name="Daum C."/>
            <person name="Ng V."/>
            <person name="Clum A."/>
            <person name="Ohm R."/>
            <person name="Martin F."/>
            <person name="Silar P."/>
            <person name="Natvig D."/>
            <person name="Lalanne C."/>
            <person name="Gautier V."/>
            <person name="Ament-Velasquez S.L."/>
            <person name="Kruys A."/>
            <person name="Hutchinson M.I."/>
            <person name="Powell A.J."/>
            <person name="Barry K."/>
            <person name="Miller A.N."/>
            <person name="Grigoriev I.V."/>
            <person name="Debuchy R."/>
            <person name="Gladieux P."/>
            <person name="Thoren M.H."/>
            <person name="Johannesson H."/>
        </authorList>
    </citation>
    <scope>NUCLEOTIDE SEQUENCE</scope>
    <source>
        <strain evidence="5">CBS 141.50</strain>
    </source>
</reference>
<reference evidence="5" key="1">
    <citation type="journal article" date="2023" name="Mol. Phylogenet. Evol.">
        <title>Genome-scale phylogeny and comparative genomics of the fungal order Sordariales.</title>
        <authorList>
            <person name="Hensen N."/>
            <person name="Bonometti L."/>
            <person name="Westerberg I."/>
            <person name="Brannstrom I.O."/>
            <person name="Guillou S."/>
            <person name="Cros-Aarteil S."/>
            <person name="Calhoun S."/>
            <person name="Haridas S."/>
            <person name="Kuo A."/>
            <person name="Mondo S."/>
            <person name="Pangilinan J."/>
            <person name="Riley R."/>
            <person name="LaButti K."/>
            <person name="Andreopoulos B."/>
            <person name="Lipzen A."/>
            <person name="Chen C."/>
            <person name="Yan M."/>
            <person name="Daum C."/>
            <person name="Ng V."/>
            <person name="Clum A."/>
            <person name="Steindorff A."/>
            <person name="Ohm R.A."/>
            <person name="Martin F."/>
            <person name="Silar P."/>
            <person name="Natvig D.O."/>
            <person name="Lalanne C."/>
            <person name="Gautier V."/>
            <person name="Ament-Velasquez S.L."/>
            <person name="Kruys A."/>
            <person name="Hutchinson M.I."/>
            <person name="Powell A.J."/>
            <person name="Barry K."/>
            <person name="Miller A.N."/>
            <person name="Grigoriev I.V."/>
            <person name="Debuchy R."/>
            <person name="Gladieux P."/>
            <person name="Hiltunen Thoren M."/>
            <person name="Johannesson H."/>
        </authorList>
    </citation>
    <scope>NUCLEOTIDE SEQUENCE</scope>
    <source>
        <strain evidence="5">CBS 141.50</strain>
    </source>
</reference>
<organism evidence="5 6">
    <name type="scientific">Dichotomopilus funicola</name>
    <dbReference type="NCBI Taxonomy" id="1934379"/>
    <lineage>
        <taxon>Eukaryota</taxon>
        <taxon>Fungi</taxon>
        <taxon>Dikarya</taxon>
        <taxon>Ascomycota</taxon>
        <taxon>Pezizomycotina</taxon>
        <taxon>Sordariomycetes</taxon>
        <taxon>Sordariomycetidae</taxon>
        <taxon>Sordariales</taxon>
        <taxon>Chaetomiaceae</taxon>
        <taxon>Dichotomopilus</taxon>
    </lineage>
</organism>
<dbReference type="AlphaFoldDB" id="A0AAN6UXX3"/>
<keyword evidence="6" id="KW-1185">Reference proteome</keyword>
<proteinExistence type="inferred from homology"/>
<dbReference type="SUPFAM" id="SSF53474">
    <property type="entry name" value="alpha/beta-Hydrolases"/>
    <property type="match status" value="1"/>
</dbReference>
<dbReference type="Gene3D" id="3.40.50.1820">
    <property type="entry name" value="alpha/beta hydrolase"/>
    <property type="match status" value="1"/>
</dbReference>
<feature type="active site" description="Proton acceptor" evidence="3">
    <location>
        <position position="397"/>
    </location>
</feature>